<evidence type="ECO:0000256" key="1">
    <source>
        <dbReference type="ARBA" id="ARBA00022801"/>
    </source>
</evidence>
<dbReference type="Gene3D" id="3.20.20.140">
    <property type="entry name" value="Metal-dependent hydrolases"/>
    <property type="match status" value="1"/>
</dbReference>
<dbReference type="SUPFAM" id="SSF51338">
    <property type="entry name" value="Composite domain of metallo-dependent hydrolases"/>
    <property type="match status" value="1"/>
</dbReference>
<evidence type="ECO:0000313" key="4">
    <source>
        <dbReference type="Proteomes" id="UP000552644"/>
    </source>
</evidence>
<dbReference type="Proteomes" id="UP000552644">
    <property type="component" value="Unassembled WGS sequence"/>
</dbReference>
<dbReference type="InterPro" id="IPR011059">
    <property type="entry name" value="Metal-dep_hydrolase_composite"/>
</dbReference>
<dbReference type="EMBL" id="JACHJP010000005">
    <property type="protein sequence ID" value="MBB4917778.1"/>
    <property type="molecule type" value="Genomic_DNA"/>
</dbReference>
<name>A0A7W7QQD4_9ACTN</name>
<dbReference type="InterPro" id="IPR050287">
    <property type="entry name" value="MTA/SAH_deaminase"/>
</dbReference>
<comment type="caution">
    <text evidence="3">The sequence shown here is derived from an EMBL/GenBank/DDBJ whole genome shotgun (WGS) entry which is preliminary data.</text>
</comment>
<dbReference type="RefSeq" id="WP_184718361.1">
    <property type="nucleotide sequence ID" value="NZ_JACHJP010000005.1"/>
</dbReference>
<feature type="domain" description="Amidohydrolase-related" evidence="2">
    <location>
        <begin position="114"/>
        <end position="196"/>
    </location>
</feature>
<dbReference type="AlphaFoldDB" id="A0A7W7QQD4"/>
<gene>
    <name evidence="3" type="ORF">FHS44_004898</name>
</gene>
<proteinExistence type="predicted"/>
<dbReference type="InterPro" id="IPR006680">
    <property type="entry name" value="Amidohydro-rel"/>
</dbReference>
<dbReference type="Pfam" id="PF01979">
    <property type="entry name" value="Amidohydro_1"/>
    <property type="match status" value="1"/>
</dbReference>
<keyword evidence="4" id="KW-1185">Reference proteome</keyword>
<reference evidence="3 4" key="1">
    <citation type="submission" date="2020-08" db="EMBL/GenBank/DDBJ databases">
        <title>Genomic Encyclopedia of Type Strains, Phase III (KMG-III): the genomes of soil and plant-associated and newly described type strains.</title>
        <authorList>
            <person name="Whitman W."/>
        </authorList>
    </citation>
    <scope>NUCLEOTIDE SEQUENCE [LARGE SCALE GENOMIC DNA]</scope>
    <source>
        <strain evidence="3 4">CECT 8840</strain>
    </source>
</reference>
<accession>A0A7W7QQD4</accession>
<protein>
    <recommendedName>
        <fullName evidence="2">Amidohydrolase-related domain-containing protein</fullName>
    </recommendedName>
</protein>
<sequence length="240" mass="26254">MSHPDGLLVHEEARTHPEGSVLAVGGLIVAVRDVRTVDWAGDGMCAPGESRFRRTRDAAEVLDRLERVRLTAATHDSGRIRVMPSAIYTVNTSDELGRGLAAFADRHRLPIGGMAEAMRQTWLTHNELFSDNTAVVPTDALAMATRLGARALLWEEEIGSLRVGRRADLVLVRPFEGFLVLGGSTDVDTVIVDGRILVSSGQVTRVPEQAVRERFVTAVTQIAGRLFRVPAEPPHREVRP</sequence>
<evidence type="ECO:0000313" key="3">
    <source>
        <dbReference type="EMBL" id="MBB4917778.1"/>
    </source>
</evidence>
<dbReference type="PANTHER" id="PTHR43794:SF11">
    <property type="entry name" value="AMIDOHYDROLASE-RELATED DOMAIN-CONTAINING PROTEIN"/>
    <property type="match status" value="1"/>
</dbReference>
<keyword evidence="1" id="KW-0378">Hydrolase</keyword>
<dbReference type="Gene3D" id="2.30.40.10">
    <property type="entry name" value="Urease, subunit C, domain 1"/>
    <property type="match status" value="1"/>
</dbReference>
<evidence type="ECO:0000259" key="2">
    <source>
        <dbReference type="Pfam" id="PF01979"/>
    </source>
</evidence>
<dbReference type="GO" id="GO:0016810">
    <property type="term" value="F:hydrolase activity, acting on carbon-nitrogen (but not peptide) bonds"/>
    <property type="evidence" value="ECO:0007669"/>
    <property type="project" value="InterPro"/>
</dbReference>
<organism evidence="3 4">
    <name type="scientific">Streptosporangium saharense</name>
    <dbReference type="NCBI Taxonomy" id="1706840"/>
    <lineage>
        <taxon>Bacteria</taxon>
        <taxon>Bacillati</taxon>
        <taxon>Actinomycetota</taxon>
        <taxon>Actinomycetes</taxon>
        <taxon>Streptosporangiales</taxon>
        <taxon>Streptosporangiaceae</taxon>
        <taxon>Streptosporangium</taxon>
    </lineage>
</organism>
<dbReference type="PANTHER" id="PTHR43794">
    <property type="entry name" value="AMINOHYDROLASE SSNA-RELATED"/>
    <property type="match status" value="1"/>
</dbReference>